<dbReference type="InterPro" id="IPR029063">
    <property type="entry name" value="SAM-dependent_MTases_sf"/>
</dbReference>
<dbReference type="NCBIfam" id="TIGR00479">
    <property type="entry name" value="rumA"/>
    <property type="match status" value="1"/>
</dbReference>
<dbReference type="PROSITE" id="PS50926">
    <property type="entry name" value="TRAM"/>
    <property type="match status" value="1"/>
</dbReference>
<dbReference type="EMBL" id="CP138896">
    <property type="protein sequence ID" value="WPK24928.1"/>
    <property type="molecule type" value="Genomic_DNA"/>
</dbReference>
<evidence type="ECO:0000256" key="6">
    <source>
        <dbReference type="ARBA" id="ARBA00052788"/>
    </source>
</evidence>
<evidence type="ECO:0000256" key="7">
    <source>
        <dbReference type="ARBA" id="ARBA00054700"/>
    </source>
</evidence>
<dbReference type="Pfam" id="PF01938">
    <property type="entry name" value="TRAM"/>
    <property type="match status" value="1"/>
</dbReference>
<dbReference type="PROSITE" id="PS51622">
    <property type="entry name" value="SAM_MT_RNA_M5U_2"/>
    <property type="match status" value="1"/>
</dbReference>
<reference evidence="13 14" key="1">
    <citation type="submission" date="2023-10" db="EMBL/GenBank/DDBJ databases">
        <title>Draft Genome Sequence of Candida saopaulonensis from a very Premature Infant with Sepsis.</title>
        <authorList>
            <person name="Ning Y."/>
            <person name="Dai R."/>
            <person name="Xiao M."/>
            <person name="Xu Y."/>
            <person name="Yan Q."/>
            <person name="Zhang L."/>
        </authorList>
    </citation>
    <scope>NUCLEOTIDE SEQUENCE [LARGE SCALE GENOMIC DNA]</scope>
    <source>
        <strain evidence="13 14">19XY460</strain>
    </source>
</reference>
<dbReference type="PANTHER" id="PTHR11061:SF30">
    <property type="entry name" value="TRNA (URACIL(54)-C(5))-METHYLTRANSFERASE"/>
    <property type="match status" value="1"/>
</dbReference>
<dbReference type="GO" id="GO:0008033">
    <property type="term" value="P:tRNA processing"/>
    <property type="evidence" value="ECO:0007669"/>
    <property type="project" value="UniProtKB-KW"/>
</dbReference>
<feature type="active site" evidence="10">
    <location>
        <position position="503"/>
    </location>
</feature>
<dbReference type="KEGG" id="asau:88173292"/>
<dbReference type="Gene3D" id="3.40.50.150">
    <property type="entry name" value="Vaccinia Virus protein VP39"/>
    <property type="match status" value="2"/>
</dbReference>
<feature type="domain" description="TRAM" evidence="12">
    <location>
        <begin position="85"/>
        <end position="151"/>
    </location>
</feature>
<dbReference type="InterPro" id="IPR030390">
    <property type="entry name" value="MeTrfase_TrmA_AS"/>
</dbReference>
<dbReference type="InterPro" id="IPR012340">
    <property type="entry name" value="NA-bd_OB-fold"/>
</dbReference>
<gene>
    <name evidence="13" type="ORF">PUMCH_002227</name>
</gene>
<evidence type="ECO:0000256" key="4">
    <source>
        <dbReference type="ARBA" id="ARBA00022694"/>
    </source>
</evidence>
<evidence type="ECO:0000256" key="10">
    <source>
        <dbReference type="PROSITE-ProRule" id="PRU10015"/>
    </source>
</evidence>
<dbReference type="AlphaFoldDB" id="A0AAX4H8W2"/>
<evidence type="ECO:0000256" key="11">
    <source>
        <dbReference type="SAM" id="MobiDB-lite"/>
    </source>
</evidence>
<feature type="binding site" evidence="9">
    <location>
        <position position="476"/>
    </location>
    <ligand>
        <name>S-adenosyl-L-methionine</name>
        <dbReference type="ChEBI" id="CHEBI:59789"/>
    </ligand>
</feature>
<dbReference type="PROSITE" id="PS01231">
    <property type="entry name" value="TRMA_2"/>
    <property type="match status" value="1"/>
</dbReference>
<feature type="region of interest" description="Disordered" evidence="11">
    <location>
        <begin position="1"/>
        <end position="32"/>
    </location>
</feature>
<evidence type="ECO:0000313" key="14">
    <source>
        <dbReference type="Proteomes" id="UP001338582"/>
    </source>
</evidence>
<comment type="similarity">
    <text evidence="9">Belongs to the class I-like SAM-binding methyltransferase superfamily. RNA M5U methyltransferase family.</text>
</comment>
<keyword evidence="14" id="KW-1185">Reference proteome</keyword>
<feature type="compositionally biased region" description="Pro residues" evidence="11">
    <location>
        <begin position="1"/>
        <end position="10"/>
    </location>
</feature>
<sequence length="551" mass="61679">MTETVPPPPNTTSEKVEQNGTDVPAAKKVKQPKKFVRKYRPKAVDPTAPMGVLQYEIKDILKGHLLTENDIQNDMKEVLNDSAAQDIYHRVVDDVEISRLSSNGDGIALIPHPVNSDKKQIVLIPFGFPGDTVSIKVFKTHPLYAESDLLKVTKQAPVRNEDLILCKYFGKCSGCQYQNVEYETQLEFKRQTIVNAYKYFAPLSSAGKLPEVGKTQSSPLQYTYRTKLTPHFDVPRRIPADYVRPSFGFGLKGRPQWRETEGGSQLIVDIESCPIGTEIVNKGFKNERARYVEEFKKYKKGSTVLLRENTTKVEENGLFDTGNASTDAENKTSEIETEIEGIKYVKTCVTEPRQVVREVVNNYTFEFSAGEFFQNNNLILPIVTDYVKQNLQIKGSGPDEPNYLVDAYCGSGLFSITCLSGVSKVIGVEVSADSVKFAERNAKLNGIENAKFIVGKAEEIFKNIDTPANRTAVILDPPRKGCDHVFLNQLAAYCPAKIVYISCNVHSQARDIEWFLNETTEGARYAVESLKGFDFFPQTHHVESVAVLTLN</sequence>
<dbReference type="PANTHER" id="PTHR11061">
    <property type="entry name" value="RNA M5U METHYLTRANSFERASE"/>
    <property type="match status" value="1"/>
</dbReference>
<dbReference type="Pfam" id="PF05958">
    <property type="entry name" value="tRNA_U5-meth_tr"/>
    <property type="match status" value="1"/>
</dbReference>
<keyword evidence="2 9" id="KW-0808">Transferase</keyword>
<evidence type="ECO:0000256" key="9">
    <source>
        <dbReference type="PROSITE-ProRule" id="PRU01024"/>
    </source>
</evidence>
<dbReference type="PROSITE" id="PS51687">
    <property type="entry name" value="SAM_MT_RNA_M5U"/>
    <property type="match status" value="1"/>
</dbReference>
<accession>A0AAX4H8W2</accession>
<dbReference type="FunFam" id="2.40.50.140:FF:000201">
    <property type="entry name" value="TRM2p tRNA methyltransferase"/>
    <property type="match status" value="1"/>
</dbReference>
<dbReference type="GeneID" id="88173292"/>
<dbReference type="Gene3D" id="2.40.50.140">
    <property type="entry name" value="Nucleic acid-binding proteins"/>
    <property type="match status" value="1"/>
</dbReference>
<keyword evidence="4" id="KW-0819">tRNA processing</keyword>
<dbReference type="SUPFAM" id="SSF50249">
    <property type="entry name" value="Nucleic acid-binding proteins"/>
    <property type="match status" value="1"/>
</dbReference>
<feature type="binding site" evidence="9">
    <location>
        <position position="374"/>
    </location>
    <ligand>
        <name>S-adenosyl-L-methionine</name>
        <dbReference type="ChEBI" id="CHEBI:59789"/>
    </ligand>
</feature>
<feature type="binding site" evidence="9">
    <location>
        <position position="408"/>
    </location>
    <ligand>
        <name>S-adenosyl-L-methionine</name>
        <dbReference type="ChEBI" id="CHEBI:59789"/>
    </ligand>
</feature>
<dbReference type="InterPro" id="IPR025795">
    <property type="entry name" value="tRNA_(uracil-5-)_MeTrfase"/>
</dbReference>
<dbReference type="EC" id="2.1.1.35" evidence="5"/>
<feature type="active site" description="Nucleophile" evidence="9">
    <location>
        <position position="503"/>
    </location>
</feature>
<evidence type="ECO:0000256" key="5">
    <source>
        <dbReference type="ARBA" id="ARBA00033763"/>
    </source>
</evidence>
<dbReference type="InterPro" id="IPR002792">
    <property type="entry name" value="TRAM_dom"/>
</dbReference>
<evidence type="ECO:0000256" key="8">
    <source>
        <dbReference type="ARBA" id="ARBA00070108"/>
    </source>
</evidence>
<feature type="binding site" evidence="9">
    <location>
        <position position="429"/>
    </location>
    <ligand>
        <name>S-adenosyl-L-methionine</name>
        <dbReference type="ChEBI" id="CHEBI:59789"/>
    </ligand>
</feature>
<evidence type="ECO:0000256" key="3">
    <source>
        <dbReference type="ARBA" id="ARBA00022691"/>
    </source>
</evidence>
<keyword evidence="3 9" id="KW-0949">S-adenosyl-L-methionine</keyword>
<dbReference type="InterPro" id="IPR030391">
    <property type="entry name" value="MeTrfase_TrmA_CS"/>
</dbReference>
<evidence type="ECO:0000313" key="13">
    <source>
        <dbReference type="EMBL" id="WPK24928.1"/>
    </source>
</evidence>
<dbReference type="Proteomes" id="UP001338582">
    <property type="component" value="Chromosome 3"/>
</dbReference>
<protein>
    <recommendedName>
        <fullName evidence="8">tRNA (uracil(54)-C(5))-methyltransferase</fullName>
        <ecNumber evidence="5">2.1.1.35</ecNumber>
    </recommendedName>
</protein>
<evidence type="ECO:0000256" key="1">
    <source>
        <dbReference type="ARBA" id="ARBA00022603"/>
    </source>
</evidence>
<comment type="catalytic activity">
    <reaction evidence="6">
        <text>uridine(54) in tRNA + S-adenosyl-L-methionine = 5-methyluridine(54) in tRNA + S-adenosyl-L-homocysteine + H(+)</text>
        <dbReference type="Rhea" id="RHEA:42712"/>
        <dbReference type="Rhea" id="RHEA-COMP:10167"/>
        <dbReference type="Rhea" id="RHEA-COMP:10193"/>
        <dbReference type="ChEBI" id="CHEBI:15378"/>
        <dbReference type="ChEBI" id="CHEBI:57856"/>
        <dbReference type="ChEBI" id="CHEBI:59789"/>
        <dbReference type="ChEBI" id="CHEBI:65315"/>
        <dbReference type="ChEBI" id="CHEBI:74447"/>
        <dbReference type="EC" id="2.1.1.35"/>
    </reaction>
</comment>
<dbReference type="FunFam" id="3.40.50.150:FF:000174">
    <property type="entry name" value="TRM2p tRNA methyltransferase"/>
    <property type="match status" value="1"/>
</dbReference>
<dbReference type="InterPro" id="IPR010280">
    <property type="entry name" value="U5_MeTrfase_fam"/>
</dbReference>
<keyword evidence="1 9" id="KW-0489">Methyltransferase</keyword>
<dbReference type="GO" id="GO:0009451">
    <property type="term" value="P:RNA modification"/>
    <property type="evidence" value="ECO:0007669"/>
    <property type="project" value="UniProtKB-ARBA"/>
</dbReference>
<dbReference type="GO" id="GO:0030697">
    <property type="term" value="F:tRNA (uracil(54)-C5)-methyltransferase activity, S-adenosyl methionine-dependent"/>
    <property type="evidence" value="ECO:0007669"/>
    <property type="project" value="UniProtKB-EC"/>
</dbReference>
<evidence type="ECO:0000256" key="2">
    <source>
        <dbReference type="ARBA" id="ARBA00022679"/>
    </source>
</evidence>
<dbReference type="PROSITE" id="PS01230">
    <property type="entry name" value="TRMA_1"/>
    <property type="match status" value="1"/>
</dbReference>
<comment type="function">
    <text evidence="7">Catalyzes the formation of 5-methyl-uridine at position 54 (m5U54) in all tRNA. May also have a role in tRNA stabilization or maturation.</text>
</comment>
<organism evidence="13 14">
    <name type="scientific">Australozyma saopauloensis</name>
    <dbReference type="NCBI Taxonomy" id="291208"/>
    <lineage>
        <taxon>Eukaryota</taxon>
        <taxon>Fungi</taxon>
        <taxon>Dikarya</taxon>
        <taxon>Ascomycota</taxon>
        <taxon>Saccharomycotina</taxon>
        <taxon>Pichiomycetes</taxon>
        <taxon>Metschnikowiaceae</taxon>
        <taxon>Australozyma</taxon>
    </lineage>
</organism>
<proteinExistence type="inferred from homology"/>
<dbReference type="CDD" id="cd02440">
    <property type="entry name" value="AdoMet_MTases"/>
    <property type="match status" value="1"/>
</dbReference>
<evidence type="ECO:0000259" key="12">
    <source>
        <dbReference type="PROSITE" id="PS50926"/>
    </source>
</evidence>
<dbReference type="SUPFAM" id="SSF53335">
    <property type="entry name" value="S-adenosyl-L-methionine-dependent methyltransferases"/>
    <property type="match status" value="1"/>
</dbReference>
<dbReference type="GO" id="GO:0032259">
    <property type="term" value="P:methylation"/>
    <property type="evidence" value="ECO:0007669"/>
    <property type="project" value="UniProtKB-KW"/>
</dbReference>
<dbReference type="RefSeq" id="XP_062877311.1">
    <property type="nucleotide sequence ID" value="XM_063021241.1"/>
</dbReference>
<name>A0AAX4H8W2_9ASCO</name>